<keyword evidence="1" id="KW-0812">Transmembrane</keyword>
<dbReference type="SUPFAM" id="SSF53448">
    <property type="entry name" value="Nucleotide-diphospho-sugar transferases"/>
    <property type="match status" value="1"/>
</dbReference>
<keyword evidence="1" id="KW-1133">Transmembrane helix</keyword>
<dbReference type="GO" id="GO:0016740">
    <property type="term" value="F:transferase activity"/>
    <property type="evidence" value="ECO:0007669"/>
    <property type="project" value="UniProtKB-KW"/>
</dbReference>
<dbReference type="Pfam" id="PF00535">
    <property type="entry name" value="Glycos_transf_2"/>
    <property type="match status" value="1"/>
</dbReference>
<feature type="transmembrane region" description="Helical" evidence="1">
    <location>
        <begin position="235"/>
        <end position="254"/>
    </location>
</feature>
<evidence type="ECO:0000259" key="2">
    <source>
        <dbReference type="Pfam" id="PF00535"/>
    </source>
</evidence>
<dbReference type="AlphaFoldDB" id="A0A6N9H4T8"/>
<protein>
    <submittedName>
        <fullName evidence="3">Glycosyltransferase</fullName>
    </submittedName>
</protein>
<sequence>MPVLNEEDSLSAAVATILAQDYEGQREVVLALGPSEDGTNEIARALAADDPRIVVVDNPAGDTPTGLNLAVARTRHPVIIRVDAHSELTPDYAAAGVEVLRTTRAANVGGLMVARGRTPFQRAAARAYMSPVGLGGPAYHSGDAAQEAESAYLGVFRREVFDELGGFDPTLRRGQDWELNLRIREAGGRIWFDPHLQVTYWPRTSWKKIAQQFRATGIWRAELIRRHGAKNSLRYFAPPLLVLGLAAAGLEALAQLSGTTRRWPKFLRRFTSLVYVAPAGYVLGLLAEVARARDLGLRERAWYLAILPTMHLCWGAGFLRGLLRGAGTTADRSR</sequence>
<dbReference type="InterPro" id="IPR050834">
    <property type="entry name" value="Glycosyltransf_2"/>
</dbReference>
<dbReference type="InterPro" id="IPR029044">
    <property type="entry name" value="Nucleotide-diphossugar_trans"/>
</dbReference>
<dbReference type="CDD" id="cd02525">
    <property type="entry name" value="Succinoglycan_BP_ExoA"/>
    <property type="match status" value="1"/>
</dbReference>
<keyword evidence="4" id="KW-1185">Reference proteome</keyword>
<accession>A0A6N9H4T8</accession>
<gene>
    <name evidence="3" type="ORF">GSY69_02020</name>
</gene>
<evidence type="ECO:0000313" key="3">
    <source>
        <dbReference type="EMBL" id="MYM18786.1"/>
    </source>
</evidence>
<feature type="domain" description="Glycosyltransferase 2-like" evidence="2">
    <location>
        <begin position="1"/>
        <end position="164"/>
    </location>
</feature>
<feature type="transmembrane region" description="Helical" evidence="1">
    <location>
        <begin position="301"/>
        <end position="323"/>
    </location>
</feature>
<dbReference type="RefSeq" id="WP_160952277.1">
    <property type="nucleotide sequence ID" value="NZ_WWEQ01000005.1"/>
</dbReference>
<reference evidence="3 4" key="1">
    <citation type="submission" date="2020-01" db="EMBL/GenBank/DDBJ databases">
        <authorList>
            <person name="Deng T."/>
        </authorList>
    </citation>
    <scope>NUCLEOTIDE SEQUENCE [LARGE SCALE GENOMIC DNA]</scope>
    <source>
        <strain evidence="3 4">5221</strain>
    </source>
</reference>
<proteinExistence type="predicted"/>
<dbReference type="Gene3D" id="3.90.550.10">
    <property type="entry name" value="Spore Coat Polysaccharide Biosynthesis Protein SpsA, Chain A"/>
    <property type="match status" value="1"/>
</dbReference>
<dbReference type="EMBL" id="WWEQ01000005">
    <property type="protein sequence ID" value="MYM18786.1"/>
    <property type="molecule type" value="Genomic_DNA"/>
</dbReference>
<dbReference type="PANTHER" id="PTHR43685">
    <property type="entry name" value="GLYCOSYLTRANSFERASE"/>
    <property type="match status" value="1"/>
</dbReference>
<dbReference type="PANTHER" id="PTHR43685:SF14">
    <property type="entry name" value="GLYCOSYLTRANSFERASE 2-LIKE DOMAIN-CONTAINING PROTEIN"/>
    <property type="match status" value="1"/>
</dbReference>
<organism evidence="3 4">
    <name type="scientific">Brevibacterium rongguiense</name>
    <dbReference type="NCBI Taxonomy" id="2695267"/>
    <lineage>
        <taxon>Bacteria</taxon>
        <taxon>Bacillati</taxon>
        <taxon>Actinomycetota</taxon>
        <taxon>Actinomycetes</taxon>
        <taxon>Micrococcales</taxon>
        <taxon>Brevibacteriaceae</taxon>
        <taxon>Brevibacterium</taxon>
    </lineage>
</organism>
<name>A0A6N9H4T8_9MICO</name>
<keyword evidence="1" id="KW-0472">Membrane</keyword>
<evidence type="ECO:0000313" key="4">
    <source>
        <dbReference type="Proteomes" id="UP000469215"/>
    </source>
</evidence>
<dbReference type="Proteomes" id="UP000469215">
    <property type="component" value="Unassembled WGS sequence"/>
</dbReference>
<keyword evidence="3" id="KW-0808">Transferase</keyword>
<dbReference type="InterPro" id="IPR001173">
    <property type="entry name" value="Glyco_trans_2-like"/>
</dbReference>
<evidence type="ECO:0000256" key="1">
    <source>
        <dbReference type="SAM" id="Phobius"/>
    </source>
</evidence>
<feature type="transmembrane region" description="Helical" evidence="1">
    <location>
        <begin position="266"/>
        <end position="289"/>
    </location>
</feature>
<comment type="caution">
    <text evidence="3">The sequence shown here is derived from an EMBL/GenBank/DDBJ whole genome shotgun (WGS) entry which is preliminary data.</text>
</comment>